<dbReference type="InterPro" id="IPR000629">
    <property type="entry name" value="RNA-helicase_DEAD-box_CS"/>
</dbReference>
<feature type="compositionally biased region" description="Acidic residues" evidence="14">
    <location>
        <begin position="29"/>
        <end position="69"/>
    </location>
</feature>
<protein>
    <recommendedName>
        <fullName evidence="2">RNA helicase</fullName>
        <ecNumber evidence="2">3.6.4.13</ecNumber>
    </recommendedName>
</protein>
<dbReference type="SUPFAM" id="SSF52540">
    <property type="entry name" value="P-loop containing nucleoside triphosphate hydrolases"/>
    <property type="match status" value="1"/>
</dbReference>
<evidence type="ECO:0000256" key="6">
    <source>
        <dbReference type="ARBA" id="ARBA00022840"/>
    </source>
</evidence>
<evidence type="ECO:0000256" key="2">
    <source>
        <dbReference type="ARBA" id="ARBA00012552"/>
    </source>
</evidence>
<evidence type="ECO:0000256" key="1">
    <source>
        <dbReference type="ARBA" id="ARBA00004123"/>
    </source>
</evidence>
<proteinExistence type="inferred from homology"/>
<dbReference type="Pfam" id="PF00270">
    <property type="entry name" value="DEAD"/>
    <property type="match status" value="1"/>
</dbReference>
<dbReference type="InterPro" id="IPR050079">
    <property type="entry name" value="DEAD_box_RNA_helicase"/>
</dbReference>
<evidence type="ECO:0000256" key="12">
    <source>
        <dbReference type="RuleBase" id="RU000492"/>
    </source>
</evidence>
<dbReference type="GO" id="GO:0005829">
    <property type="term" value="C:cytosol"/>
    <property type="evidence" value="ECO:0007669"/>
    <property type="project" value="TreeGrafter"/>
</dbReference>
<dbReference type="PANTHER" id="PTHR47959">
    <property type="entry name" value="ATP-DEPENDENT RNA HELICASE RHLE-RELATED"/>
    <property type="match status" value="1"/>
</dbReference>
<dbReference type="FunCoup" id="A0A0Q9WLS3">
    <property type="interactions" value="2550"/>
</dbReference>
<accession>A0A0Q9WLS3</accession>
<comment type="similarity">
    <text evidence="9">Belongs to the DEAD box helicase family. DDX47/RRP3 subfamily.</text>
</comment>
<keyword evidence="3 12" id="KW-0547">Nucleotide-binding</keyword>
<dbReference type="InterPro" id="IPR011545">
    <property type="entry name" value="DEAD/DEAH_box_helicase_dom"/>
</dbReference>
<feature type="region of interest" description="Disordered" evidence="14">
    <location>
        <begin position="473"/>
        <end position="537"/>
    </location>
</feature>
<dbReference type="GO" id="GO:0003724">
    <property type="term" value="F:RNA helicase activity"/>
    <property type="evidence" value="ECO:0007669"/>
    <property type="project" value="UniProtKB-EC"/>
</dbReference>
<dbReference type="PANTHER" id="PTHR47959:SF20">
    <property type="entry name" value="RNA HELICASE"/>
    <property type="match status" value="1"/>
</dbReference>
<dbReference type="PROSITE" id="PS51195">
    <property type="entry name" value="Q_MOTIF"/>
    <property type="match status" value="1"/>
</dbReference>
<dbReference type="GO" id="GO:0042254">
    <property type="term" value="P:ribosome biogenesis"/>
    <property type="evidence" value="ECO:0007669"/>
    <property type="project" value="UniProtKB-ARBA"/>
</dbReference>
<dbReference type="Pfam" id="PF00271">
    <property type="entry name" value="Helicase_C"/>
    <property type="match status" value="1"/>
</dbReference>
<keyword evidence="5 12" id="KW-0347">Helicase</keyword>
<keyword evidence="7" id="KW-0694">RNA-binding</keyword>
<evidence type="ECO:0000256" key="5">
    <source>
        <dbReference type="ARBA" id="ARBA00022806"/>
    </source>
</evidence>
<feature type="domain" description="Helicase C-terminal" evidence="16">
    <location>
        <begin position="291"/>
        <end position="451"/>
    </location>
</feature>
<evidence type="ECO:0000256" key="4">
    <source>
        <dbReference type="ARBA" id="ARBA00022801"/>
    </source>
</evidence>
<name>A0A0Q9WLS3_DROVI</name>
<gene>
    <name evidence="18" type="primary">Dvir\GJ16136</name>
    <name evidence="18" type="ORF">Dvir_GJ16136</name>
</gene>
<evidence type="ECO:0000256" key="8">
    <source>
        <dbReference type="ARBA" id="ARBA00023242"/>
    </source>
</evidence>
<evidence type="ECO:0000256" key="3">
    <source>
        <dbReference type="ARBA" id="ARBA00022741"/>
    </source>
</evidence>
<evidence type="ECO:0000313" key="18">
    <source>
        <dbReference type="EMBL" id="KRF85635.1"/>
    </source>
</evidence>
<dbReference type="GO" id="GO:0005524">
    <property type="term" value="F:ATP binding"/>
    <property type="evidence" value="ECO:0007669"/>
    <property type="project" value="UniProtKB-KW"/>
</dbReference>
<evidence type="ECO:0000259" key="15">
    <source>
        <dbReference type="PROSITE" id="PS51192"/>
    </source>
</evidence>
<dbReference type="EC" id="3.6.4.13" evidence="2"/>
<dbReference type="InterPro" id="IPR001650">
    <property type="entry name" value="Helicase_C-like"/>
</dbReference>
<evidence type="ECO:0000256" key="9">
    <source>
        <dbReference type="ARBA" id="ARBA00024350"/>
    </source>
</evidence>
<comment type="subcellular location">
    <subcellularLocation>
        <location evidence="1">Nucleus</location>
    </subcellularLocation>
</comment>
<dbReference type="OrthoDB" id="10261904at2759"/>
<feature type="short sequence motif" description="Q motif" evidence="11">
    <location>
        <begin position="78"/>
        <end position="106"/>
    </location>
</feature>
<evidence type="ECO:0000256" key="14">
    <source>
        <dbReference type="SAM" id="MobiDB-lite"/>
    </source>
</evidence>
<dbReference type="Proteomes" id="UP000008792">
    <property type="component" value="Unassembled WGS sequence"/>
</dbReference>
<evidence type="ECO:0000259" key="17">
    <source>
        <dbReference type="PROSITE" id="PS51195"/>
    </source>
</evidence>
<dbReference type="GO" id="GO:0010468">
    <property type="term" value="P:regulation of gene expression"/>
    <property type="evidence" value="ECO:0007669"/>
    <property type="project" value="UniProtKB-ARBA"/>
</dbReference>
<dbReference type="InParanoid" id="A0A0Q9WLS3"/>
<dbReference type="SMART" id="SM00490">
    <property type="entry name" value="HELICc"/>
    <property type="match status" value="1"/>
</dbReference>
<dbReference type="FunFam" id="3.40.50.300:FF:000626">
    <property type="entry name" value="probable ATP-dependent RNA helicase DDX47"/>
    <property type="match status" value="1"/>
</dbReference>
<organism evidence="18 19">
    <name type="scientific">Drosophila virilis</name>
    <name type="common">Fruit fly</name>
    <dbReference type="NCBI Taxonomy" id="7244"/>
    <lineage>
        <taxon>Eukaryota</taxon>
        <taxon>Metazoa</taxon>
        <taxon>Ecdysozoa</taxon>
        <taxon>Arthropoda</taxon>
        <taxon>Hexapoda</taxon>
        <taxon>Insecta</taxon>
        <taxon>Pterygota</taxon>
        <taxon>Neoptera</taxon>
        <taxon>Endopterygota</taxon>
        <taxon>Diptera</taxon>
        <taxon>Brachycera</taxon>
        <taxon>Muscomorpha</taxon>
        <taxon>Ephydroidea</taxon>
        <taxon>Drosophilidae</taxon>
        <taxon>Drosophila</taxon>
    </lineage>
</organism>
<evidence type="ECO:0000256" key="11">
    <source>
        <dbReference type="PROSITE-ProRule" id="PRU00552"/>
    </source>
</evidence>
<feature type="domain" description="DEAD-box RNA helicase Q" evidence="17">
    <location>
        <begin position="78"/>
        <end position="106"/>
    </location>
</feature>
<dbReference type="SMR" id="A0A0Q9WLS3"/>
<dbReference type="FunFam" id="3.40.50.300:FF:000681">
    <property type="entry name" value="probable ATP-dependent RNA helicase DDX47"/>
    <property type="match status" value="1"/>
</dbReference>
<dbReference type="SMART" id="SM00487">
    <property type="entry name" value="DEXDc"/>
    <property type="match status" value="1"/>
</dbReference>
<dbReference type="GO" id="GO:0003723">
    <property type="term" value="F:RNA binding"/>
    <property type="evidence" value="ECO:0007669"/>
    <property type="project" value="UniProtKB-KW"/>
</dbReference>
<dbReference type="InterPro" id="IPR044765">
    <property type="entry name" value="DDX47/Rrp3_DEADc"/>
</dbReference>
<dbReference type="CDD" id="cd18787">
    <property type="entry name" value="SF2_C_DEAD"/>
    <property type="match status" value="1"/>
</dbReference>
<keyword evidence="8" id="KW-0539">Nucleus</keyword>
<dbReference type="GO" id="GO:0016787">
    <property type="term" value="F:hydrolase activity"/>
    <property type="evidence" value="ECO:0007669"/>
    <property type="project" value="UniProtKB-KW"/>
</dbReference>
<dbReference type="GO" id="GO:0005730">
    <property type="term" value="C:nucleolus"/>
    <property type="evidence" value="ECO:0007669"/>
    <property type="project" value="UniProtKB-ARBA"/>
</dbReference>
<evidence type="ECO:0000256" key="10">
    <source>
        <dbReference type="ARBA" id="ARBA00047984"/>
    </source>
</evidence>
<dbReference type="PROSITE" id="PS00039">
    <property type="entry name" value="DEAD_ATP_HELICASE"/>
    <property type="match status" value="1"/>
</dbReference>
<keyword evidence="6 12" id="KW-0067">ATP-binding</keyword>
<feature type="coiled-coil region" evidence="13">
    <location>
        <begin position="443"/>
        <end position="470"/>
    </location>
</feature>
<dbReference type="EMBL" id="CH940661">
    <property type="protein sequence ID" value="KRF85635.1"/>
    <property type="molecule type" value="Genomic_DNA"/>
</dbReference>
<feature type="region of interest" description="Disordered" evidence="14">
    <location>
        <begin position="11"/>
        <end position="80"/>
    </location>
</feature>
<evidence type="ECO:0000313" key="19">
    <source>
        <dbReference type="Proteomes" id="UP000008792"/>
    </source>
</evidence>
<keyword evidence="19" id="KW-1185">Reference proteome</keyword>
<keyword evidence="13" id="KW-0175">Coiled coil</keyword>
<dbReference type="InterPro" id="IPR014001">
    <property type="entry name" value="Helicase_ATP-bd"/>
</dbReference>
<feature type="compositionally biased region" description="Gly residues" evidence="14">
    <location>
        <begin position="508"/>
        <end position="526"/>
    </location>
</feature>
<evidence type="ECO:0000256" key="7">
    <source>
        <dbReference type="ARBA" id="ARBA00022884"/>
    </source>
</evidence>
<dbReference type="STRING" id="7244.A0A0Q9WLS3"/>
<keyword evidence="4 12" id="KW-0378">Hydrolase</keyword>
<reference evidence="18 19" key="1">
    <citation type="journal article" date="2007" name="Nature">
        <title>Evolution of genes and genomes on the Drosophila phylogeny.</title>
        <authorList>
            <consortium name="Drosophila 12 Genomes Consortium"/>
            <person name="Clark A.G."/>
            <person name="Eisen M.B."/>
            <person name="Smith D.R."/>
            <person name="Bergman C.M."/>
            <person name="Oliver B."/>
            <person name="Markow T.A."/>
            <person name="Kaufman T.C."/>
            <person name="Kellis M."/>
            <person name="Gelbart W."/>
            <person name="Iyer V.N."/>
            <person name="Pollard D.A."/>
            <person name="Sackton T.B."/>
            <person name="Larracuente A.M."/>
            <person name="Singh N.D."/>
            <person name="Abad J.P."/>
            <person name="Abt D.N."/>
            <person name="Adryan B."/>
            <person name="Aguade M."/>
            <person name="Akashi H."/>
            <person name="Anderson W.W."/>
            <person name="Aquadro C.F."/>
            <person name="Ardell D.H."/>
            <person name="Arguello R."/>
            <person name="Artieri C.G."/>
            <person name="Barbash D.A."/>
            <person name="Barker D."/>
            <person name="Barsanti P."/>
            <person name="Batterham P."/>
            <person name="Batzoglou S."/>
            <person name="Begun D."/>
            <person name="Bhutkar A."/>
            <person name="Blanco E."/>
            <person name="Bosak S.A."/>
            <person name="Bradley R.K."/>
            <person name="Brand A.D."/>
            <person name="Brent M.R."/>
            <person name="Brooks A.N."/>
            <person name="Brown R.H."/>
            <person name="Butlin R.K."/>
            <person name="Caggese C."/>
            <person name="Calvi B.R."/>
            <person name="Bernardo de Carvalho A."/>
            <person name="Caspi A."/>
            <person name="Castrezana S."/>
            <person name="Celniker S.E."/>
            <person name="Chang J.L."/>
            <person name="Chapple C."/>
            <person name="Chatterji S."/>
            <person name="Chinwalla A."/>
            <person name="Civetta A."/>
            <person name="Clifton S.W."/>
            <person name="Comeron J.M."/>
            <person name="Costello J.C."/>
            <person name="Coyne J.A."/>
            <person name="Daub J."/>
            <person name="David R.G."/>
            <person name="Delcher A.L."/>
            <person name="Delehaunty K."/>
            <person name="Do C.B."/>
            <person name="Ebling H."/>
            <person name="Edwards K."/>
            <person name="Eickbush T."/>
            <person name="Evans J.D."/>
            <person name="Filipski A."/>
            <person name="Findeiss S."/>
            <person name="Freyhult E."/>
            <person name="Fulton L."/>
            <person name="Fulton R."/>
            <person name="Garcia A.C."/>
            <person name="Gardiner A."/>
            <person name="Garfield D.A."/>
            <person name="Garvin B.E."/>
            <person name="Gibson G."/>
            <person name="Gilbert D."/>
            <person name="Gnerre S."/>
            <person name="Godfrey J."/>
            <person name="Good R."/>
            <person name="Gotea V."/>
            <person name="Gravely B."/>
            <person name="Greenberg A.J."/>
            <person name="Griffiths-Jones S."/>
            <person name="Gross S."/>
            <person name="Guigo R."/>
            <person name="Gustafson E.A."/>
            <person name="Haerty W."/>
            <person name="Hahn M.W."/>
            <person name="Halligan D.L."/>
            <person name="Halpern A.L."/>
            <person name="Halter G.M."/>
            <person name="Han M.V."/>
            <person name="Heger A."/>
            <person name="Hillier L."/>
            <person name="Hinrichs A.S."/>
            <person name="Holmes I."/>
            <person name="Hoskins R.A."/>
            <person name="Hubisz M.J."/>
            <person name="Hultmark D."/>
            <person name="Huntley M.A."/>
            <person name="Jaffe D.B."/>
            <person name="Jagadeeshan S."/>
            <person name="Jeck W.R."/>
            <person name="Johnson J."/>
            <person name="Jones C.D."/>
            <person name="Jordan W.C."/>
            <person name="Karpen G.H."/>
            <person name="Kataoka E."/>
            <person name="Keightley P.D."/>
            <person name="Kheradpour P."/>
            <person name="Kirkness E.F."/>
            <person name="Koerich L.B."/>
            <person name="Kristiansen K."/>
            <person name="Kudrna D."/>
            <person name="Kulathinal R.J."/>
            <person name="Kumar S."/>
            <person name="Kwok R."/>
            <person name="Lander E."/>
            <person name="Langley C.H."/>
            <person name="Lapoint R."/>
            <person name="Lazzaro B.P."/>
            <person name="Lee S.J."/>
            <person name="Levesque L."/>
            <person name="Li R."/>
            <person name="Lin C.F."/>
            <person name="Lin M.F."/>
            <person name="Lindblad-Toh K."/>
            <person name="Llopart A."/>
            <person name="Long M."/>
            <person name="Low L."/>
            <person name="Lozovsky E."/>
            <person name="Lu J."/>
            <person name="Luo M."/>
            <person name="Machado C.A."/>
            <person name="Makalowski W."/>
            <person name="Marzo M."/>
            <person name="Matsuda M."/>
            <person name="Matzkin L."/>
            <person name="McAllister B."/>
            <person name="McBride C.S."/>
            <person name="McKernan B."/>
            <person name="McKernan K."/>
            <person name="Mendez-Lago M."/>
            <person name="Minx P."/>
            <person name="Mollenhauer M.U."/>
            <person name="Montooth K."/>
            <person name="Mount S.M."/>
            <person name="Mu X."/>
            <person name="Myers E."/>
            <person name="Negre B."/>
            <person name="Newfeld S."/>
            <person name="Nielsen R."/>
            <person name="Noor M.A."/>
            <person name="O'Grady P."/>
            <person name="Pachter L."/>
            <person name="Papaceit M."/>
            <person name="Parisi M.J."/>
            <person name="Parisi M."/>
            <person name="Parts L."/>
            <person name="Pedersen J.S."/>
            <person name="Pesole G."/>
            <person name="Phillippy A.M."/>
            <person name="Ponting C.P."/>
            <person name="Pop M."/>
            <person name="Porcelli D."/>
            <person name="Powell J.R."/>
            <person name="Prohaska S."/>
            <person name="Pruitt K."/>
            <person name="Puig M."/>
            <person name="Quesneville H."/>
            <person name="Ram K.R."/>
            <person name="Rand D."/>
            <person name="Rasmussen M.D."/>
            <person name="Reed L.K."/>
            <person name="Reenan R."/>
            <person name="Reily A."/>
            <person name="Remington K.A."/>
            <person name="Rieger T.T."/>
            <person name="Ritchie M.G."/>
            <person name="Robin C."/>
            <person name="Rogers Y.H."/>
            <person name="Rohde C."/>
            <person name="Rozas J."/>
            <person name="Rubenfield M.J."/>
            <person name="Ruiz A."/>
            <person name="Russo S."/>
            <person name="Salzberg S.L."/>
            <person name="Sanchez-Gracia A."/>
            <person name="Saranga D.J."/>
            <person name="Sato H."/>
            <person name="Schaeffer S.W."/>
            <person name="Schatz M.C."/>
            <person name="Schlenke T."/>
            <person name="Schwartz R."/>
            <person name="Segarra C."/>
            <person name="Singh R.S."/>
            <person name="Sirot L."/>
            <person name="Sirota M."/>
            <person name="Sisneros N.B."/>
            <person name="Smith C.D."/>
            <person name="Smith T.F."/>
            <person name="Spieth J."/>
            <person name="Stage D.E."/>
            <person name="Stark A."/>
            <person name="Stephan W."/>
            <person name="Strausberg R.L."/>
            <person name="Strempel S."/>
            <person name="Sturgill D."/>
            <person name="Sutton G."/>
            <person name="Sutton G.G."/>
            <person name="Tao W."/>
            <person name="Teichmann S."/>
            <person name="Tobari Y.N."/>
            <person name="Tomimura Y."/>
            <person name="Tsolas J.M."/>
            <person name="Valente V.L."/>
            <person name="Venter E."/>
            <person name="Venter J.C."/>
            <person name="Vicario S."/>
            <person name="Vieira F.G."/>
            <person name="Vilella A.J."/>
            <person name="Villasante A."/>
            <person name="Walenz B."/>
            <person name="Wang J."/>
            <person name="Wasserman M."/>
            <person name="Watts T."/>
            <person name="Wilson D."/>
            <person name="Wilson R.K."/>
            <person name="Wing R.A."/>
            <person name="Wolfner M.F."/>
            <person name="Wong A."/>
            <person name="Wong G.K."/>
            <person name="Wu C.I."/>
            <person name="Wu G."/>
            <person name="Yamamoto D."/>
            <person name="Yang H.P."/>
            <person name="Yang S.P."/>
            <person name="Yorke J.A."/>
            <person name="Yoshida K."/>
            <person name="Zdobnov E."/>
            <person name="Zhang P."/>
            <person name="Zhang Y."/>
            <person name="Zimin A.V."/>
            <person name="Baldwin J."/>
            <person name="Abdouelleil A."/>
            <person name="Abdulkadir J."/>
            <person name="Abebe A."/>
            <person name="Abera B."/>
            <person name="Abreu J."/>
            <person name="Acer S.C."/>
            <person name="Aftuck L."/>
            <person name="Alexander A."/>
            <person name="An P."/>
            <person name="Anderson E."/>
            <person name="Anderson S."/>
            <person name="Arachi H."/>
            <person name="Azer M."/>
            <person name="Bachantsang P."/>
            <person name="Barry A."/>
            <person name="Bayul T."/>
            <person name="Berlin A."/>
            <person name="Bessette D."/>
            <person name="Bloom T."/>
            <person name="Blye J."/>
            <person name="Boguslavskiy L."/>
            <person name="Bonnet C."/>
            <person name="Boukhgalter B."/>
            <person name="Bourzgui I."/>
            <person name="Brown A."/>
            <person name="Cahill P."/>
            <person name="Channer S."/>
            <person name="Cheshatsang Y."/>
            <person name="Chuda L."/>
            <person name="Citroen M."/>
            <person name="Collymore A."/>
            <person name="Cooke P."/>
            <person name="Costello M."/>
            <person name="D'Aco K."/>
            <person name="Daza R."/>
            <person name="De Haan G."/>
            <person name="DeGray S."/>
            <person name="DeMaso C."/>
            <person name="Dhargay N."/>
            <person name="Dooley K."/>
            <person name="Dooley E."/>
            <person name="Doricent M."/>
            <person name="Dorje P."/>
            <person name="Dorjee K."/>
            <person name="Dupes A."/>
            <person name="Elong R."/>
            <person name="Falk J."/>
            <person name="Farina A."/>
            <person name="Faro S."/>
            <person name="Ferguson D."/>
            <person name="Fisher S."/>
            <person name="Foley C.D."/>
            <person name="Franke A."/>
            <person name="Friedrich D."/>
            <person name="Gadbois L."/>
            <person name="Gearin G."/>
            <person name="Gearin C.R."/>
            <person name="Giannoukos G."/>
            <person name="Goode T."/>
            <person name="Graham J."/>
            <person name="Grandbois E."/>
            <person name="Grewal S."/>
            <person name="Gyaltsen K."/>
            <person name="Hafez N."/>
            <person name="Hagos B."/>
            <person name="Hall J."/>
            <person name="Henson C."/>
            <person name="Hollinger A."/>
            <person name="Honan T."/>
            <person name="Huard M.D."/>
            <person name="Hughes L."/>
            <person name="Hurhula B."/>
            <person name="Husby M.E."/>
            <person name="Kamat A."/>
            <person name="Kanga B."/>
            <person name="Kashin S."/>
            <person name="Khazanovich D."/>
            <person name="Kisner P."/>
            <person name="Lance K."/>
            <person name="Lara M."/>
            <person name="Lee W."/>
            <person name="Lennon N."/>
            <person name="Letendre F."/>
            <person name="LeVine R."/>
            <person name="Lipovsky A."/>
            <person name="Liu X."/>
            <person name="Liu J."/>
            <person name="Liu S."/>
            <person name="Lokyitsang T."/>
            <person name="Lokyitsang Y."/>
            <person name="Lubonja R."/>
            <person name="Lui A."/>
            <person name="MacDonald P."/>
            <person name="Magnisalis V."/>
            <person name="Maru K."/>
            <person name="Matthews C."/>
            <person name="McCusker W."/>
            <person name="McDonough S."/>
            <person name="Mehta T."/>
            <person name="Meldrim J."/>
            <person name="Meneus L."/>
            <person name="Mihai O."/>
            <person name="Mihalev A."/>
            <person name="Mihova T."/>
            <person name="Mittelman R."/>
            <person name="Mlenga V."/>
            <person name="Montmayeur A."/>
            <person name="Mulrain L."/>
            <person name="Navidi A."/>
            <person name="Naylor J."/>
            <person name="Negash T."/>
            <person name="Nguyen T."/>
            <person name="Nguyen N."/>
            <person name="Nicol R."/>
            <person name="Norbu C."/>
            <person name="Norbu N."/>
            <person name="Novod N."/>
            <person name="O'Neill B."/>
            <person name="Osman S."/>
            <person name="Markiewicz E."/>
            <person name="Oyono O.L."/>
            <person name="Patti C."/>
            <person name="Phunkhang P."/>
            <person name="Pierre F."/>
            <person name="Priest M."/>
            <person name="Raghuraman S."/>
            <person name="Rege F."/>
            <person name="Reyes R."/>
            <person name="Rise C."/>
            <person name="Rogov P."/>
            <person name="Ross K."/>
            <person name="Ryan E."/>
            <person name="Settipalli S."/>
            <person name="Shea T."/>
            <person name="Sherpa N."/>
            <person name="Shi L."/>
            <person name="Shih D."/>
            <person name="Sparrow T."/>
            <person name="Spaulding J."/>
            <person name="Stalker J."/>
            <person name="Stange-Thomann N."/>
            <person name="Stavropoulos S."/>
            <person name="Stone C."/>
            <person name="Strader C."/>
            <person name="Tesfaye S."/>
            <person name="Thomson T."/>
            <person name="Thoulutsang Y."/>
            <person name="Thoulutsang D."/>
            <person name="Topham K."/>
            <person name="Topping I."/>
            <person name="Tsamla T."/>
            <person name="Vassiliev H."/>
            <person name="Vo A."/>
            <person name="Wangchuk T."/>
            <person name="Wangdi T."/>
            <person name="Weiand M."/>
            <person name="Wilkinson J."/>
            <person name="Wilson A."/>
            <person name="Yadav S."/>
            <person name="Young G."/>
            <person name="Yu Q."/>
            <person name="Zembek L."/>
            <person name="Zhong D."/>
            <person name="Zimmer A."/>
            <person name="Zwirko Z."/>
            <person name="Jaffe D.B."/>
            <person name="Alvarez P."/>
            <person name="Brockman W."/>
            <person name="Butler J."/>
            <person name="Chin C."/>
            <person name="Gnerre S."/>
            <person name="Grabherr M."/>
            <person name="Kleber M."/>
            <person name="Mauceli E."/>
            <person name="MacCallum I."/>
        </authorList>
    </citation>
    <scope>NUCLEOTIDE SEQUENCE [LARGE SCALE GENOMIC DNA]</scope>
    <source>
        <strain evidence="19">Tucson 15010-1051.87</strain>
    </source>
</reference>
<dbReference type="PROSITE" id="PS51192">
    <property type="entry name" value="HELICASE_ATP_BIND_1"/>
    <property type="match status" value="1"/>
</dbReference>
<dbReference type="InterPro" id="IPR014014">
    <property type="entry name" value="RNA_helicase_DEAD_Q_motif"/>
</dbReference>
<sequence length="537" mass="59352">MSRTLSNAAFFSVRARVATEDEQAQLQTSDEELSGEEEEIEEDADAEEDDVENAEEPDTSDPDEADEAEEAPKDDQPLTWKDLGLNDTLCKACEELKWKAPSKIQKEAIPVALQGKDVIGLAETGSGKTGAFALPILHALLENPQRYFALVLTPTRELAFQIGEQFEALGSGIGIKCCVVVGGMDMVAQGLQLAKKPHIIIATPGRLVDHLENLKGFNLKAIKYLVMDEADRILNMDFEVELDKILKVLPRERRTFLFSATMTKKVKKLQRASLKDPVKVEVSNKYQTVDQLQQYYIFIPVKYKDVYLVHILNELAGNSFMIFCSTCNNTVKTALMLRALGLAAIPLHGQMSQNKRLAALNKFKAKNRSILISTDVASRGLDIPHVDVVVNFDIPTHSKDYIHRVGRTARAGRSGQAITMVTQYDIELYQRIEQLLGKQLPLYKCEEDEVMALQERVAEAQRTAKLELKDLEDSKGYKGGKGGKRAAADIDDSEQFTGARKRMKPMGGNRGKGAGAGRGGGGGGGAKKNWNRGKKRN</sequence>
<dbReference type="InterPro" id="IPR027417">
    <property type="entry name" value="P-loop_NTPase"/>
</dbReference>
<evidence type="ECO:0000256" key="13">
    <source>
        <dbReference type="SAM" id="Coils"/>
    </source>
</evidence>
<dbReference type="PROSITE" id="PS51194">
    <property type="entry name" value="HELICASE_CTER"/>
    <property type="match status" value="1"/>
</dbReference>
<evidence type="ECO:0000259" key="16">
    <source>
        <dbReference type="PROSITE" id="PS51194"/>
    </source>
</evidence>
<comment type="catalytic activity">
    <reaction evidence="10">
        <text>ATP + H2O = ADP + phosphate + H(+)</text>
        <dbReference type="Rhea" id="RHEA:13065"/>
        <dbReference type="ChEBI" id="CHEBI:15377"/>
        <dbReference type="ChEBI" id="CHEBI:15378"/>
        <dbReference type="ChEBI" id="CHEBI:30616"/>
        <dbReference type="ChEBI" id="CHEBI:43474"/>
        <dbReference type="ChEBI" id="CHEBI:456216"/>
        <dbReference type="EC" id="3.6.4.13"/>
    </reaction>
</comment>
<dbReference type="AlphaFoldDB" id="A0A0Q9WLS3"/>
<feature type="domain" description="Helicase ATP-binding" evidence="15">
    <location>
        <begin position="109"/>
        <end position="280"/>
    </location>
</feature>
<dbReference type="Gene3D" id="3.40.50.300">
    <property type="entry name" value="P-loop containing nucleotide triphosphate hydrolases"/>
    <property type="match status" value="2"/>
</dbReference>
<dbReference type="CDD" id="cd17954">
    <property type="entry name" value="DEADc_DDX47"/>
    <property type="match status" value="1"/>
</dbReference>